<keyword evidence="14" id="KW-1185">Reference proteome</keyword>
<dbReference type="InterPro" id="IPR033900">
    <property type="entry name" value="Gram_neg_porin_domain"/>
</dbReference>
<dbReference type="EMBL" id="BAABBP010000014">
    <property type="protein sequence ID" value="GAA3995372.1"/>
    <property type="molecule type" value="Genomic_DNA"/>
</dbReference>
<comment type="subcellular location">
    <subcellularLocation>
        <location evidence="1">Cell outer membrane</location>
        <topology evidence="1">Multi-pass membrane protein</topology>
    </subcellularLocation>
</comment>
<feature type="chain" id="PRO_5045195637" evidence="11">
    <location>
        <begin position="20"/>
        <end position="345"/>
    </location>
</feature>
<evidence type="ECO:0000259" key="12">
    <source>
        <dbReference type="Pfam" id="PF13609"/>
    </source>
</evidence>
<dbReference type="PRINTS" id="PR00182">
    <property type="entry name" value="ECOLNEIPORIN"/>
</dbReference>
<gene>
    <name evidence="13" type="ORF">GCM10022279_18730</name>
</gene>
<keyword evidence="10" id="KW-0998">Cell outer membrane</keyword>
<dbReference type="PANTHER" id="PTHR34501:SF9">
    <property type="entry name" value="MAJOR OUTER MEMBRANE PROTEIN P.IA"/>
    <property type="match status" value="1"/>
</dbReference>
<keyword evidence="5" id="KW-0812">Transmembrane</keyword>
<keyword evidence="9" id="KW-0472">Membrane</keyword>
<evidence type="ECO:0000313" key="13">
    <source>
        <dbReference type="EMBL" id="GAA3995372.1"/>
    </source>
</evidence>
<feature type="signal peptide" evidence="11">
    <location>
        <begin position="1"/>
        <end position="19"/>
    </location>
</feature>
<dbReference type="Proteomes" id="UP001501627">
    <property type="component" value="Unassembled WGS sequence"/>
</dbReference>
<dbReference type="InterPro" id="IPR002299">
    <property type="entry name" value="Porin_Neis"/>
</dbReference>
<evidence type="ECO:0000313" key="14">
    <source>
        <dbReference type="Proteomes" id="UP001501627"/>
    </source>
</evidence>
<dbReference type="RefSeq" id="WP_103044067.1">
    <property type="nucleotide sequence ID" value="NZ_BAABBP010000014.1"/>
</dbReference>
<proteinExistence type="predicted"/>
<evidence type="ECO:0000256" key="1">
    <source>
        <dbReference type="ARBA" id="ARBA00004571"/>
    </source>
</evidence>
<dbReference type="PANTHER" id="PTHR34501">
    <property type="entry name" value="PROTEIN YDDL-RELATED"/>
    <property type="match status" value="1"/>
</dbReference>
<dbReference type="InterPro" id="IPR050298">
    <property type="entry name" value="Gram-neg_bact_OMP"/>
</dbReference>
<protein>
    <submittedName>
        <fullName evidence="13">Porin</fullName>
    </submittedName>
</protein>
<evidence type="ECO:0000256" key="11">
    <source>
        <dbReference type="SAM" id="SignalP"/>
    </source>
</evidence>
<dbReference type="PRINTS" id="PR00184">
    <property type="entry name" value="NEISSPPORIN"/>
</dbReference>
<dbReference type="CDD" id="cd00342">
    <property type="entry name" value="gram_neg_porins"/>
    <property type="match status" value="1"/>
</dbReference>
<evidence type="ECO:0000256" key="3">
    <source>
        <dbReference type="ARBA" id="ARBA00022448"/>
    </source>
</evidence>
<sequence>MKKSLIALAVLSASGLAMAQSSVTLYGVVDTGPTYIKGDKNVYGLTNYGGTTNSRLGLRGTEDLGGGLKAIFNLEGGIGTDTGEGKAAGGGFDFKRTSYVGLEGGFGIVRFGRELTASYLAVSRYDPFGDTGIGATRFWGNGYAARVENGITYYTPNIAGFKLGVNYGFGEQTASRDNRYITLGATYDNGPLSVGFGYDKLNGNRVGGLNPAAEDLTTWQLGGSYDLGAAKLAAAYKNTKYKDDLGNSEKLKSYMLGVTAPVGAGKIKAAYSHYKWSDSSAKANEFSLGYVYDLSKRTAVYGTYAYLKNKNGATFGLNAGNLATSAGLTASGKQQGLQVGIRHAF</sequence>
<keyword evidence="4" id="KW-1134">Transmembrane beta strand</keyword>
<evidence type="ECO:0000256" key="7">
    <source>
        <dbReference type="ARBA" id="ARBA00023065"/>
    </source>
</evidence>
<evidence type="ECO:0000256" key="2">
    <source>
        <dbReference type="ARBA" id="ARBA00011233"/>
    </source>
</evidence>
<evidence type="ECO:0000256" key="5">
    <source>
        <dbReference type="ARBA" id="ARBA00022692"/>
    </source>
</evidence>
<dbReference type="InterPro" id="IPR001702">
    <property type="entry name" value="Porin_Gram-ve"/>
</dbReference>
<accession>A0ABP7RBW9</accession>
<keyword evidence="8" id="KW-0626">Porin</keyword>
<organism evidence="13 14">
    <name type="scientific">Comamonas faecalis</name>
    <dbReference type="NCBI Taxonomy" id="1387849"/>
    <lineage>
        <taxon>Bacteria</taxon>
        <taxon>Pseudomonadati</taxon>
        <taxon>Pseudomonadota</taxon>
        <taxon>Betaproteobacteria</taxon>
        <taxon>Burkholderiales</taxon>
        <taxon>Comamonadaceae</taxon>
        <taxon>Comamonas</taxon>
    </lineage>
</organism>
<dbReference type="InterPro" id="IPR023614">
    <property type="entry name" value="Porin_dom_sf"/>
</dbReference>
<reference evidence="14" key="1">
    <citation type="journal article" date="2019" name="Int. J. Syst. Evol. Microbiol.">
        <title>The Global Catalogue of Microorganisms (GCM) 10K type strain sequencing project: providing services to taxonomists for standard genome sequencing and annotation.</title>
        <authorList>
            <consortium name="The Broad Institute Genomics Platform"/>
            <consortium name="The Broad Institute Genome Sequencing Center for Infectious Disease"/>
            <person name="Wu L."/>
            <person name="Ma J."/>
        </authorList>
    </citation>
    <scope>NUCLEOTIDE SEQUENCE [LARGE SCALE GENOMIC DNA]</scope>
    <source>
        <strain evidence="14">JCM 17561</strain>
    </source>
</reference>
<evidence type="ECO:0000256" key="6">
    <source>
        <dbReference type="ARBA" id="ARBA00022729"/>
    </source>
</evidence>
<evidence type="ECO:0000256" key="10">
    <source>
        <dbReference type="ARBA" id="ARBA00023237"/>
    </source>
</evidence>
<dbReference type="Gene3D" id="2.40.160.10">
    <property type="entry name" value="Porin"/>
    <property type="match status" value="1"/>
</dbReference>
<keyword evidence="7" id="KW-0406">Ion transport</keyword>
<comment type="subunit">
    <text evidence="2">Homotrimer.</text>
</comment>
<dbReference type="Pfam" id="PF13609">
    <property type="entry name" value="Porin_4"/>
    <property type="match status" value="1"/>
</dbReference>
<evidence type="ECO:0000256" key="9">
    <source>
        <dbReference type="ARBA" id="ARBA00023136"/>
    </source>
</evidence>
<comment type="caution">
    <text evidence="13">The sequence shown here is derived from an EMBL/GenBank/DDBJ whole genome shotgun (WGS) entry which is preliminary data.</text>
</comment>
<dbReference type="SUPFAM" id="SSF56935">
    <property type="entry name" value="Porins"/>
    <property type="match status" value="1"/>
</dbReference>
<evidence type="ECO:0000256" key="4">
    <source>
        <dbReference type="ARBA" id="ARBA00022452"/>
    </source>
</evidence>
<keyword evidence="3" id="KW-0813">Transport</keyword>
<evidence type="ECO:0000256" key="8">
    <source>
        <dbReference type="ARBA" id="ARBA00023114"/>
    </source>
</evidence>
<name>A0ABP7RBW9_9BURK</name>
<feature type="domain" description="Porin" evidence="12">
    <location>
        <begin position="7"/>
        <end position="311"/>
    </location>
</feature>
<keyword evidence="6 11" id="KW-0732">Signal</keyword>